<accession>A0A1J4N7B9</accession>
<gene>
    <name evidence="2" type="ORF">UG56_012885</name>
</gene>
<organism evidence="2 3">
    <name type="scientific">Nocardioides luteus</name>
    <dbReference type="NCBI Taxonomy" id="1844"/>
    <lineage>
        <taxon>Bacteria</taxon>
        <taxon>Bacillati</taxon>
        <taxon>Actinomycetota</taxon>
        <taxon>Actinomycetes</taxon>
        <taxon>Propionibacteriales</taxon>
        <taxon>Nocardioidaceae</taxon>
        <taxon>Nocardioides</taxon>
    </lineage>
</organism>
<dbReference type="InterPro" id="IPR000073">
    <property type="entry name" value="AB_hydrolase_1"/>
</dbReference>
<evidence type="ECO:0000259" key="1">
    <source>
        <dbReference type="Pfam" id="PF00561"/>
    </source>
</evidence>
<evidence type="ECO:0000313" key="2">
    <source>
        <dbReference type="EMBL" id="OIJ26377.1"/>
    </source>
</evidence>
<dbReference type="Pfam" id="PF00561">
    <property type="entry name" value="Abhydrolase_1"/>
    <property type="match status" value="1"/>
</dbReference>
<dbReference type="GO" id="GO:0016787">
    <property type="term" value="F:hydrolase activity"/>
    <property type="evidence" value="ECO:0007669"/>
    <property type="project" value="UniProtKB-KW"/>
</dbReference>
<protein>
    <submittedName>
        <fullName evidence="2">Alpha/beta hydrolase</fullName>
    </submittedName>
</protein>
<dbReference type="EMBL" id="JZDQ02000016">
    <property type="protein sequence ID" value="OIJ26377.1"/>
    <property type="molecule type" value="Genomic_DNA"/>
</dbReference>
<dbReference type="InterPro" id="IPR029058">
    <property type="entry name" value="AB_hydrolase_fold"/>
</dbReference>
<dbReference type="RefSeq" id="WP_045548945.1">
    <property type="nucleotide sequence ID" value="NZ_JZDQ02000016.1"/>
</dbReference>
<feature type="domain" description="AB hydrolase-1" evidence="1">
    <location>
        <begin position="30"/>
        <end position="221"/>
    </location>
</feature>
<keyword evidence="3" id="KW-1185">Reference proteome</keyword>
<dbReference type="AlphaFoldDB" id="A0A1J4N7B9"/>
<sequence>MNFPLVDPDSRFAVVGDLRLHFKRSGSGRALLLLHGSASSIHGFERVAARLSTSFDVITLDLPGFGFTGPRPDRDYRVSTYVDTVAGFMSELGLERFSVVGNSLGGNIGWNLALAVPARVESLVLINATGYPEKSLPMGIRLARNPILRPLLRRGLPRRATERNLRALVGRPSMVDEAMVDRVHAMMSLPGNRSAFVDFANTDQEDRSHLIPRVAVPTLVLRSVSVDGQHFGRDIPGAVEVSHPTGGHLLPEEDPEWVVARIRDFLGGNPDPHSDRTRQDGSRP</sequence>
<dbReference type="Proteomes" id="UP000033772">
    <property type="component" value="Unassembled WGS sequence"/>
</dbReference>
<dbReference type="PANTHER" id="PTHR46438">
    <property type="entry name" value="ALPHA/BETA-HYDROLASES SUPERFAMILY PROTEIN"/>
    <property type="match status" value="1"/>
</dbReference>
<comment type="caution">
    <text evidence="2">The sequence shown here is derived from an EMBL/GenBank/DDBJ whole genome shotgun (WGS) entry which is preliminary data.</text>
</comment>
<dbReference type="STRING" id="1844.UG56_012885"/>
<dbReference type="Gene3D" id="3.40.50.1820">
    <property type="entry name" value="alpha/beta hydrolase"/>
    <property type="match status" value="1"/>
</dbReference>
<dbReference type="OrthoDB" id="812569at2"/>
<evidence type="ECO:0000313" key="3">
    <source>
        <dbReference type="Proteomes" id="UP000033772"/>
    </source>
</evidence>
<dbReference type="PRINTS" id="PR00111">
    <property type="entry name" value="ABHYDROLASE"/>
</dbReference>
<dbReference type="SUPFAM" id="SSF53474">
    <property type="entry name" value="alpha/beta-Hydrolases"/>
    <property type="match status" value="1"/>
</dbReference>
<reference evidence="2" key="1">
    <citation type="submission" date="2016-10" db="EMBL/GenBank/DDBJ databases">
        <title>Draft Genome Sequence of Nocardioides luteus Strain BAFB, an Alkane-Degrading Bacterium Isolated from JP-7 Polluted Soil.</title>
        <authorList>
            <person name="Brown L."/>
            <person name="Ruiz O.N."/>
            <person name="Gunasekera T."/>
        </authorList>
    </citation>
    <scope>NUCLEOTIDE SEQUENCE [LARGE SCALE GENOMIC DNA]</scope>
    <source>
        <strain evidence="2">BAFB</strain>
    </source>
</reference>
<name>A0A1J4N7B9_9ACTN</name>
<dbReference type="PANTHER" id="PTHR46438:SF11">
    <property type="entry name" value="LIPASE-RELATED"/>
    <property type="match status" value="1"/>
</dbReference>
<proteinExistence type="predicted"/>
<keyword evidence="2" id="KW-0378">Hydrolase</keyword>